<evidence type="ECO:0000256" key="1">
    <source>
        <dbReference type="SAM" id="MobiDB-lite"/>
    </source>
</evidence>
<gene>
    <name evidence="2" type="ORF">G7068_10995</name>
</gene>
<reference evidence="2 3" key="1">
    <citation type="submission" date="2020-03" db="EMBL/GenBank/DDBJ databases">
        <title>Leucobacter sp. nov., isolated from beetles.</title>
        <authorList>
            <person name="Hyun D.-W."/>
            <person name="Bae J.-W."/>
        </authorList>
    </citation>
    <scope>NUCLEOTIDE SEQUENCE [LARGE SCALE GENOMIC DNA]</scope>
    <source>
        <strain evidence="2 3">HDW9C</strain>
    </source>
</reference>
<dbReference type="KEGG" id="lvi:G7068_10995"/>
<organism evidence="2 3">
    <name type="scientific">Leucobacter viscericola</name>
    <dbReference type="NCBI Taxonomy" id="2714935"/>
    <lineage>
        <taxon>Bacteria</taxon>
        <taxon>Bacillati</taxon>
        <taxon>Actinomycetota</taxon>
        <taxon>Actinomycetes</taxon>
        <taxon>Micrococcales</taxon>
        <taxon>Microbacteriaceae</taxon>
        <taxon>Leucobacter</taxon>
    </lineage>
</organism>
<proteinExistence type="predicted"/>
<name>A0A6G7XGM9_9MICO</name>
<accession>A0A6G7XGM9</accession>
<dbReference type="EMBL" id="CP049863">
    <property type="protein sequence ID" value="QIK63662.1"/>
    <property type="molecule type" value="Genomic_DNA"/>
</dbReference>
<keyword evidence="3" id="KW-1185">Reference proteome</keyword>
<protein>
    <submittedName>
        <fullName evidence="2">Uncharacterized protein</fullName>
    </submittedName>
</protein>
<dbReference type="Proteomes" id="UP000502677">
    <property type="component" value="Chromosome"/>
</dbReference>
<evidence type="ECO:0000313" key="2">
    <source>
        <dbReference type="EMBL" id="QIK63662.1"/>
    </source>
</evidence>
<dbReference type="RefSeq" id="WP_166292007.1">
    <property type="nucleotide sequence ID" value="NZ_CP049863.1"/>
</dbReference>
<dbReference type="AlphaFoldDB" id="A0A6G7XGM9"/>
<evidence type="ECO:0000313" key="3">
    <source>
        <dbReference type="Proteomes" id="UP000502677"/>
    </source>
</evidence>
<feature type="region of interest" description="Disordered" evidence="1">
    <location>
        <begin position="1"/>
        <end position="20"/>
    </location>
</feature>
<sequence>MSQQGLFDLGTKQDPTEPTVNGAILWHGTTSATRLLAQPDAARTAEGAAPRAP</sequence>